<dbReference type="InterPro" id="IPR011991">
    <property type="entry name" value="ArsR-like_HTH"/>
</dbReference>
<dbReference type="InterPro" id="IPR036388">
    <property type="entry name" value="WH-like_DNA-bd_sf"/>
</dbReference>
<evidence type="ECO:0000313" key="2">
    <source>
        <dbReference type="EMBL" id="POF28674.1"/>
    </source>
</evidence>
<dbReference type="SMART" id="SM00418">
    <property type="entry name" value="HTH_ARSR"/>
    <property type="match status" value="1"/>
</dbReference>
<organism evidence="2 3">
    <name type="scientific">Roseibium marinum</name>
    <dbReference type="NCBI Taxonomy" id="281252"/>
    <lineage>
        <taxon>Bacteria</taxon>
        <taxon>Pseudomonadati</taxon>
        <taxon>Pseudomonadota</taxon>
        <taxon>Alphaproteobacteria</taxon>
        <taxon>Hyphomicrobiales</taxon>
        <taxon>Stappiaceae</taxon>
        <taxon>Roseibium</taxon>
    </lineage>
</organism>
<dbReference type="GO" id="GO:0003700">
    <property type="term" value="F:DNA-binding transcription factor activity"/>
    <property type="evidence" value="ECO:0007669"/>
    <property type="project" value="InterPro"/>
</dbReference>
<evidence type="ECO:0000313" key="3">
    <source>
        <dbReference type="Proteomes" id="UP000236959"/>
    </source>
</evidence>
<reference evidence="2 3" key="1">
    <citation type="submission" date="2018-01" db="EMBL/GenBank/DDBJ databases">
        <title>Genomic Encyclopedia of Archaeal and Bacterial Type Strains, Phase II (KMG-II): from individual species to whole genera.</title>
        <authorList>
            <person name="Goeker M."/>
        </authorList>
    </citation>
    <scope>NUCLEOTIDE SEQUENCE [LARGE SCALE GENOMIC DNA]</scope>
    <source>
        <strain evidence="2 3">DSM 17023</strain>
    </source>
</reference>
<dbReference type="InterPro" id="IPR001845">
    <property type="entry name" value="HTH_ArsR_DNA-bd_dom"/>
</dbReference>
<dbReference type="PANTHER" id="PTHR38600">
    <property type="entry name" value="TRANSCRIPTIONAL REGULATORY PROTEIN"/>
    <property type="match status" value="1"/>
</dbReference>
<dbReference type="Gene3D" id="1.10.10.10">
    <property type="entry name" value="Winged helix-like DNA-binding domain superfamily/Winged helix DNA-binding domain"/>
    <property type="match status" value="1"/>
</dbReference>
<gene>
    <name evidence="2" type="ORF">CLV41_11288</name>
</gene>
<feature type="domain" description="HTH arsR-type" evidence="1">
    <location>
        <begin position="10"/>
        <end position="104"/>
    </location>
</feature>
<dbReference type="AlphaFoldDB" id="A0A2S3ULU1"/>
<name>A0A2S3ULU1_9HYPH</name>
<dbReference type="EMBL" id="PPCN01000012">
    <property type="protein sequence ID" value="POF28674.1"/>
    <property type="molecule type" value="Genomic_DNA"/>
</dbReference>
<sequence length="121" mass="13645">MLVNQKVHFMNATDMPQLDSTFSALSDSTRRAIVARLADGETSLSDLAEPFDMSLTAVSKHLKVLSDAGLVDIEKRGRTRHCRLQGAPIKEAIDWLSKYEAFWIDRFDALARHLAKEEIDK</sequence>
<accession>A0A2S3ULU1</accession>
<dbReference type="NCBIfam" id="NF033788">
    <property type="entry name" value="HTH_metalloreg"/>
    <property type="match status" value="1"/>
</dbReference>
<evidence type="ECO:0000259" key="1">
    <source>
        <dbReference type="PROSITE" id="PS50987"/>
    </source>
</evidence>
<keyword evidence="3" id="KW-1185">Reference proteome</keyword>
<proteinExistence type="predicted"/>
<protein>
    <submittedName>
        <fullName evidence="2">ArsR family transcriptional regulator</fullName>
    </submittedName>
</protein>
<dbReference type="InterPro" id="IPR036390">
    <property type="entry name" value="WH_DNA-bd_sf"/>
</dbReference>
<dbReference type="Proteomes" id="UP000236959">
    <property type="component" value="Unassembled WGS sequence"/>
</dbReference>
<dbReference type="PRINTS" id="PR00778">
    <property type="entry name" value="HTHARSR"/>
</dbReference>
<dbReference type="CDD" id="cd00090">
    <property type="entry name" value="HTH_ARSR"/>
    <property type="match status" value="1"/>
</dbReference>
<dbReference type="PANTHER" id="PTHR38600:SF2">
    <property type="entry name" value="SLL0088 PROTEIN"/>
    <property type="match status" value="1"/>
</dbReference>
<dbReference type="PROSITE" id="PS50987">
    <property type="entry name" value="HTH_ARSR_2"/>
    <property type="match status" value="1"/>
</dbReference>
<dbReference type="Pfam" id="PF12840">
    <property type="entry name" value="HTH_20"/>
    <property type="match status" value="1"/>
</dbReference>
<dbReference type="SUPFAM" id="SSF46785">
    <property type="entry name" value="Winged helix' DNA-binding domain"/>
    <property type="match status" value="1"/>
</dbReference>
<comment type="caution">
    <text evidence="2">The sequence shown here is derived from an EMBL/GenBank/DDBJ whole genome shotgun (WGS) entry which is preliminary data.</text>
</comment>